<dbReference type="FunFam" id="3.40.50.300:FF:000522">
    <property type="entry name" value="Gluconokinase"/>
    <property type="match status" value="1"/>
</dbReference>
<evidence type="ECO:0000256" key="5">
    <source>
        <dbReference type="ARBA" id="ARBA00022741"/>
    </source>
</evidence>
<evidence type="ECO:0000313" key="12">
    <source>
        <dbReference type="Proteomes" id="UP000290759"/>
    </source>
</evidence>
<name>A0A4Q2U5C1_9HYPH</name>
<reference evidence="11 12" key="1">
    <citation type="submission" date="2018-12" db="EMBL/GenBank/DDBJ databases">
        <authorList>
            <person name="Grouzdev D.S."/>
            <person name="Krutkina M.S."/>
        </authorList>
    </citation>
    <scope>NUCLEOTIDE SEQUENCE [LARGE SCALE GENOMIC DNA]</scope>
    <source>
        <strain evidence="11 12">RmlP026</strain>
    </source>
</reference>
<evidence type="ECO:0000256" key="6">
    <source>
        <dbReference type="ARBA" id="ARBA00022777"/>
    </source>
</evidence>
<dbReference type="CDD" id="cd02021">
    <property type="entry name" value="GntK"/>
    <property type="match status" value="1"/>
</dbReference>
<evidence type="ECO:0000313" key="11">
    <source>
        <dbReference type="EMBL" id="RYC30147.1"/>
    </source>
</evidence>
<dbReference type="OrthoDB" id="9795716at2"/>
<dbReference type="NCBIfam" id="TIGR01313">
    <property type="entry name" value="therm_gnt_kin"/>
    <property type="match status" value="1"/>
</dbReference>
<evidence type="ECO:0000256" key="1">
    <source>
        <dbReference type="ARBA" id="ARBA00004761"/>
    </source>
</evidence>
<proteinExistence type="inferred from homology"/>
<dbReference type="Gene3D" id="3.40.50.300">
    <property type="entry name" value="P-loop containing nucleotide triphosphate hydrolases"/>
    <property type="match status" value="1"/>
</dbReference>
<evidence type="ECO:0000256" key="10">
    <source>
        <dbReference type="RuleBase" id="RU363066"/>
    </source>
</evidence>
<evidence type="ECO:0000256" key="8">
    <source>
        <dbReference type="ARBA" id="ARBA00023064"/>
    </source>
</evidence>
<evidence type="ECO:0000256" key="3">
    <source>
        <dbReference type="ARBA" id="ARBA00012054"/>
    </source>
</evidence>
<dbReference type="EMBL" id="QYBB01000031">
    <property type="protein sequence ID" value="RYC30147.1"/>
    <property type="molecule type" value="Genomic_DNA"/>
</dbReference>
<dbReference type="InterPro" id="IPR027417">
    <property type="entry name" value="P-loop_NTPase"/>
</dbReference>
<gene>
    <name evidence="11" type="ORF">D3273_20400</name>
</gene>
<dbReference type="EC" id="2.7.1.12" evidence="3 10"/>
<dbReference type="PANTHER" id="PTHR43442:SF3">
    <property type="entry name" value="GLUCONOKINASE-RELATED"/>
    <property type="match status" value="1"/>
</dbReference>
<dbReference type="InterPro" id="IPR006001">
    <property type="entry name" value="Therm_gnt_kin"/>
</dbReference>
<dbReference type="PANTHER" id="PTHR43442">
    <property type="entry name" value="GLUCONOKINASE-RELATED"/>
    <property type="match status" value="1"/>
</dbReference>
<evidence type="ECO:0000256" key="7">
    <source>
        <dbReference type="ARBA" id="ARBA00022840"/>
    </source>
</evidence>
<dbReference type="Pfam" id="PF13671">
    <property type="entry name" value="AAA_33"/>
    <property type="match status" value="1"/>
</dbReference>
<keyword evidence="5 10" id="KW-0547">Nucleotide-binding</keyword>
<dbReference type="GO" id="GO:0005737">
    <property type="term" value="C:cytoplasm"/>
    <property type="evidence" value="ECO:0007669"/>
    <property type="project" value="TreeGrafter"/>
</dbReference>
<keyword evidence="4 10" id="KW-0808">Transferase</keyword>
<protein>
    <recommendedName>
        <fullName evidence="3 10">Gluconokinase</fullName>
        <ecNumber evidence="3 10">2.7.1.12</ecNumber>
    </recommendedName>
</protein>
<dbReference type="RefSeq" id="WP_129228740.1">
    <property type="nucleotide sequence ID" value="NZ_QYBB01000031.1"/>
</dbReference>
<accession>A0A4Q2U5C1</accession>
<dbReference type="SUPFAM" id="SSF52540">
    <property type="entry name" value="P-loop containing nucleoside triphosphate hydrolases"/>
    <property type="match status" value="1"/>
</dbReference>
<dbReference type="Proteomes" id="UP000290759">
    <property type="component" value="Unassembled WGS sequence"/>
</dbReference>
<organism evidence="11 12">
    <name type="scientific">Lichenibacterium minor</name>
    <dbReference type="NCBI Taxonomy" id="2316528"/>
    <lineage>
        <taxon>Bacteria</taxon>
        <taxon>Pseudomonadati</taxon>
        <taxon>Pseudomonadota</taxon>
        <taxon>Alphaproteobacteria</taxon>
        <taxon>Hyphomicrobiales</taxon>
        <taxon>Lichenihabitantaceae</taxon>
        <taxon>Lichenibacterium</taxon>
    </lineage>
</organism>
<keyword evidence="8" id="KW-0311">Gluconate utilization</keyword>
<keyword evidence="6 10" id="KW-0418">Kinase</keyword>
<dbReference type="AlphaFoldDB" id="A0A4Q2U5C1"/>
<evidence type="ECO:0000256" key="9">
    <source>
        <dbReference type="ARBA" id="ARBA00048090"/>
    </source>
</evidence>
<reference evidence="11 12" key="2">
    <citation type="submission" date="2019-02" db="EMBL/GenBank/DDBJ databases">
        <title>'Lichenibacterium ramalinii' gen. nov. sp. nov., 'Lichenibacterium minor' gen. nov. sp. nov.</title>
        <authorList>
            <person name="Pankratov T."/>
        </authorList>
    </citation>
    <scope>NUCLEOTIDE SEQUENCE [LARGE SCALE GENOMIC DNA]</scope>
    <source>
        <strain evidence="11 12">RmlP026</strain>
    </source>
</reference>
<comment type="pathway">
    <text evidence="1">Carbohydrate acid metabolism.</text>
</comment>
<dbReference type="GO" id="GO:0019521">
    <property type="term" value="P:D-gluconate metabolic process"/>
    <property type="evidence" value="ECO:0007669"/>
    <property type="project" value="UniProtKB-KW"/>
</dbReference>
<evidence type="ECO:0000256" key="2">
    <source>
        <dbReference type="ARBA" id="ARBA00008420"/>
    </source>
</evidence>
<dbReference type="GO" id="GO:0046316">
    <property type="term" value="F:gluconokinase activity"/>
    <property type="evidence" value="ECO:0007669"/>
    <property type="project" value="UniProtKB-EC"/>
</dbReference>
<sequence>MQDADTAEPLPLVVMGVSGSGKSTIAAQLAGRLGLPYLDGDDLHPQSNVDKMHAGHPLDDDDRWPWLDRVAAALNDRAAAGGVVVACSALKRSYRDRLRDGTGGRVRFAFLDVGFDEIERRLKKRVHHFMPKQLLQSQFDTLQRPGPDEADVSTVSADGPAEGIVADIAGRLGR</sequence>
<keyword evidence="7 10" id="KW-0067">ATP-binding</keyword>
<evidence type="ECO:0000256" key="4">
    <source>
        <dbReference type="ARBA" id="ARBA00022679"/>
    </source>
</evidence>
<comment type="similarity">
    <text evidence="2 10">Belongs to the gluconokinase GntK/GntV family.</text>
</comment>
<comment type="catalytic activity">
    <reaction evidence="9 10">
        <text>D-gluconate + ATP = 6-phospho-D-gluconate + ADP + H(+)</text>
        <dbReference type="Rhea" id="RHEA:19433"/>
        <dbReference type="ChEBI" id="CHEBI:15378"/>
        <dbReference type="ChEBI" id="CHEBI:18391"/>
        <dbReference type="ChEBI" id="CHEBI:30616"/>
        <dbReference type="ChEBI" id="CHEBI:58759"/>
        <dbReference type="ChEBI" id="CHEBI:456216"/>
        <dbReference type="EC" id="2.7.1.12"/>
    </reaction>
</comment>
<comment type="caution">
    <text evidence="11">The sequence shown here is derived from an EMBL/GenBank/DDBJ whole genome shotgun (WGS) entry which is preliminary data.</text>
</comment>
<keyword evidence="12" id="KW-1185">Reference proteome</keyword>
<dbReference type="GO" id="GO:0005524">
    <property type="term" value="F:ATP binding"/>
    <property type="evidence" value="ECO:0007669"/>
    <property type="project" value="UniProtKB-KW"/>
</dbReference>